<dbReference type="AlphaFoldDB" id="A0A165E8Z5"/>
<dbReference type="SUPFAM" id="SSF51735">
    <property type="entry name" value="NAD(P)-binding Rossmann-fold domains"/>
    <property type="match status" value="1"/>
</dbReference>
<name>A0A165E8Z5_9BASI</name>
<dbReference type="EMBL" id="KV424016">
    <property type="protein sequence ID" value="KZT54352.1"/>
    <property type="molecule type" value="Genomic_DNA"/>
</dbReference>
<dbReference type="InterPro" id="IPR002347">
    <property type="entry name" value="SDR_fam"/>
</dbReference>
<dbReference type="Pfam" id="PF00106">
    <property type="entry name" value="adh_short"/>
    <property type="match status" value="1"/>
</dbReference>
<dbReference type="GO" id="GO:0005737">
    <property type="term" value="C:cytoplasm"/>
    <property type="evidence" value="ECO:0007669"/>
    <property type="project" value="TreeGrafter"/>
</dbReference>
<gene>
    <name evidence="4" type="ORF">CALCODRAFT_499992</name>
</gene>
<dbReference type="Gene3D" id="3.40.50.720">
    <property type="entry name" value="NAD(P)-binding Rossmann-like Domain"/>
    <property type="match status" value="1"/>
</dbReference>
<dbReference type="InterPro" id="IPR051468">
    <property type="entry name" value="Fungal_SecMetab_SDRs"/>
</dbReference>
<dbReference type="CDD" id="cd05325">
    <property type="entry name" value="carb_red_sniffer_like_SDR_c"/>
    <property type="match status" value="1"/>
</dbReference>
<dbReference type="PROSITE" id="PS00061">
    <property type="entry name" value="ADH_SHORT"/>
    <property type="match status" value="1"/>
</dbReference>
<evidence type="ECO:0000313" key="4">
    <source>
        <dbReference type="EMBL" id="KZT54352.1"/>
    </source>
</evidence>
<evidence type="ECO:0000313" key="5">
    <source>
        <dbReference type="Proteomes" id="UP000076842"/>
    </source>
</evidence>
<accession>A0A165E8Z5</accession>
<keyword evidence="5" id="KW-1185">Reference proteome</keyword>
<dbReference type="PRINTS" id="PR00081">
    <property type="entry name" value="GDHRDH"/>
</dbReference>
<keyword evidence="3" id="KW-0560">Oxidoreductase</keyword>
<dbReference type="Proteomes" id="UP000076842">
    <property type="component" value="Unassembled WGS sequence"/>
</dbReference>
<dbReference type="FunCoup" id="A0A165E8Z5">
    <property type="interactions" value="140"/>
</dbReference>
<protein>
    <submittedName>
        <fullName evidence="4">NAD(P)-binding protein</fullName>
    </submittedName>
</protein>
<dbReference type="InParanoid" id="A0A165E8Z5"/>
<reference evidence="4 5" key="1">
    <citation type="journal article" date="2016" name="Mol. Biol. Evol.">
        <title>Comparative Genomics of Early-Diverging Mushroom-Forming Fungi Provides Insights into the Origins of Lignocellulose Decay Capabilities.</title>
        <authorList>
            <person name="Nagy L.G."/>
            <person name="Riley R."/>
            <person name="Tritt A."/>
            <person name="Adam C."/>
            <person name="Daum C."/>
            <person name="Floudas D."/>
            <person name="Sun H."/>
            <person name="Yadav J.S."/>
            <person name="Pangilinan J."/>
            <person name="Larsson K.H."/>
            <person name="Matsuura K."/>
            <person name="Barry K."/>
            <person name="Labutti K."/>
            <person name="Kuo R."/>
            <person name="Ohm R.A."/>
            <person name="Bhattacharya S.S."/>
            <person name="Shirouzu T."/>
            <person name="Yoshinaga Y."/>
            <person name="Martin F.M."/>
            <person name="Grigoriev I.V."/>
            <person name="Hibbett D.S."/>
        </authorList>
    </citation>
    <scope>NUCLEOTIDE SEQUENCE [LARGE SCALE GENOMIC DNA]</scope>
    <source>
        <strain evidence="4 5">HHB12733</strain>
    </source>
</reference>
<dbReference type="OrthoDB" id="9876299at2759"/>
<evidence type="ECO:0000256" key="2">
    <source>
        <dbReference type="ARBA" id="ARBA00022857"/>
    </source>
</evidence>
<dbReference type="PANTHER" id="PTHR43544:SF7">
    <property type="entry name" value="NADB-LER2"/>
    <property type="match status" value="1"/>
</dbReference>
<organism evidence="4 5">
    <name type="scientific">Calocera cornea HHB12733</name>
    <dbReference type="NCBI Taxonomy" id="1353952"/>
    <lineage>
        <taxon>Eukaryota</taxon>
        <taxon>Fungi</taxon>
        <taxon>Dikarya</taxon>
        <taxon>Basidiomycota</taxon>
        <taxon>Agaricomycotina</taxon>
        <taxon>Dacrymycetes</taxon>
        <taxon>Dacrymycetales</taxon>
        <taxon>Dacrymycetaceae</taxon>
        <taxon>Calocera</taxon>
    </lineage>
</organism>
<dbReference type="InterPro" id="IPR036291">
    <property type="entry name" value="NAD(P)-bd_dom_sf"/>
</dbReference>
<evidence type="ECO:0000256" key="1">
    <source>
        <dbReference type="ARBA" id="ARBA00006484"/>
    </source>
</evidence>
<sequence length="247" mass="25965">MSAPTVYLVSGANRGIGLGLVTSLAARDNVVVFAGARNPSSASDLKTLQAKYPGKVHILKLTSADVADNTAVAEEIKRVAGKLDVVIANAGIANFFGTILNTPLDSMREHYDVNVVGPTLLFQSVWPLLEQSTKPEFVIISSIAGSIAGGASLPAGILAYGASKAGANFLAMKLHSEHPELVVADIHPGPVQTEMGAFSQKEDDVLRTLAFITVSESVTGVLNLVDNAKREEDGPKMIGYDGQVLPW</sequence>
<dbReference type="InterPro" id="IPR020904">
    <property type="entry name" value="Sc_DH/Rdtase_CS"/>
</dbReference>
<keyword evidence="2" id="KW-0521">NADP</keyword>
<proteinExistence type="inferred from homology"/>
<comment type="similarity">
    <text evidence="1">Belongs to the short-chain dehydrogenases/reductases (SDR) family.</text>
</comment>
<evidence type="ECO:0000256" key="3">
    <source>
        <dbReference type="ARBA" id="ARBA00023002"/>
    </source>
</evidence>
<dbReference type="GO" id="GO:0016491">
    <property type="term" value="F:oxidoreductase activity"/>
    <property type="evidence" value="ECO:0007669"/>
    <property type="project" value="UniProtKB-KW"/>
</dbReference>
<dbReference type="PANTHER" id="PTHR43544">
    <property type="entry name" value="SHORT-CHAIN DEHYDROGENASE/REDUCTASE"/>
    <property type="match status" value="1"/>
</dbReference>